<evidence type="ECO:0000259" key="2">
    <source>
        <dbReference type="PROSITE" id="PS51855"/>
    </source>
</evidence>
<dbReference type="PANTHER" id="PTHR30492">
    <property type="entry name" value="METHYLGLYOXAL SYNTHASE"/>
    <property type="match status" value="1"/>
</dbReference>
<dbReference type="PANTHER" id="PTHR30492:SF0">
    <property type="entry name" value="METHYLGLYOXAL SYNTHASE"/>
    <property type="match status" value="1"/>
</dbReference>
<dbReference type="InterPro" id="IPR004363">
    <property type="entry name" value="Methylgl_synth"/>
</dbReference>
<dbReference type="InterPro" id="IPR036914">
    <property type="entry name" value="MGS-like_dom_sf"/>
</dbReference>
<evidence type="ECO:0000256" key="1">
    <source>
        <dbReference type="ARBA" id="ARBA00006287"/>
    </source>
</evidence>
<comment type="caution">
    <text evidence="3">The sequence shown here is derived from an EMBL/GenBank/DDBJ whole genome shotgun (WGS) entry which is preliminary data.</text>
</comment>
<name>A0A9X3I1N8_9FLAO</name>
<gene>
    <name evidence="3" type="ORF">OQ279_14035</name>
</gene>
<comment type="similarity">
    <text evidence="1">Belongs to the methylglyoxal synthase family.</text>
</comment>
<dbReference type="RefSeq" id="WP_266070625.1">
    <property type="nucleotide sequence ID" value="NZ_JAPJDA010000024.1"/>
</dbReference>
<dbReference type="Pfam" id="PF02142">
    <property type="entry name" value="MGS"/>
    <property type="match status" value="1"/>
</dbReference>
<sequence>MKTIALIAHNSRKTDLLNWAKVHREALLKYKLIGTSNTSKLLSEMLDIEVKGFGHGPSGGDILLAAKILQGEVHMIIFFIDAETPHGHEHDIQTLIRTAVINNIPIALNRASADLLILDERDQEE</sequence>
<accession>A0A9X3I1N8</accession>
<dbReference type="GO" id="GO:0008929">
    <property type="term" value="F:methylglyoxal synthase activity"/>
    <property type="evidence" value="ECO:0007669"/>
    <property type="project" value="UniProtKB-EC"/>
</dbReference>
<proteinExistence type="inferred from homology"/>
<dbReference type="SMART" id="SM00851">
    <property type="entry name" value="MGS"/>
    <property type="match status" value="1"/>
</dbReference>
<organism evidence="3 4">
    <name type="scientific">Salinimicrobium profundisediminis</name>
    <dbReference type="NCBI Taxonomy" id="2994553"/>
    <lineage>
        <taxon>Bacteria</taxon>
        <taxon>Pseudomonadati</taxon>
        <taxon>Bacteroidota</taxon>
        <taxon>Flavobacteriia</taxon>
        <taxon>Flavobacteriales</taxon>
        <taxon>Flavobacteriaceae</taxon>
        <taxon>Salinimicrobium</taxon>
    </lineage>
</organism>
<feature type="domain" description="MGS-like" evidence="2">
    <location>
        <begin position="1"/>
        <end position="125"/>
    </location>
</feature>
<dbReference type="SUPFAM" id="SSF52335">
    <property type="entry name" value="Methylglyoxal synthase-like"/>
    <property type="match status" value="1"/>
</dbReference>
<dbReference type="GO" id="GO:0005829">
    <property type="term" value="C:cytosol"/>
    <property type="evidence" value="ECO:0007669"/>
    <property type="project" value="TreeGrafter"/>
</dbReference>
<dbReference type="EC" id="4.2.3.3" evidence="3"/>
<dbReference type="PROSITE" id="PS51855">
    <property type="entry name" value="MGS"/>
    <property type="match status" value="1"/>
</dbReference>
<keyword evidence="3" id="KW-0456">Lyase</keyword>
<dbReference type="GO" id="GO:0019242">
    <property type="term" value="P:methylglyoxal biosynthetic process"/>
    <property type="evidence" value="ECO:0007669"/>
    <property type="project" value="InterPro"/>
</dbReference>
<reference evidence="3" key="1">
    <citation type="submission" date="2022-11" db="EMBL/GenBank/DDBJ databases">
        <title>Salinimicrobium profundisediminis sp. nov., isolated from deep-sea sediment of the Mariana Trench.</title>
        <authorList>
            <person name="Fu H."/>
        </authorList>
    </citation>
    <scope>NUCLEOTIDE SEQUENCE</scope>
    <source>
        <strain evidence="3">MT39</strain>
    </source>
</reference>
<dbReference type="Gene3D" id="3.40.50.1380">
    <property type="entry name" value="Methylglyoxal synthase-like domain"/>
    <property type="match status" value="1"/>
</dbReference>
<dbReference type="NCBIfam" id="NF003559">
    <property type="entry name" value="PRK05234.1"/>
    <property type="match status" value="1"/>
</dbReference>
<keyword evidence="4" id="KW-1185">Reference proteome</keyword>
<evidence type="ECO:0000313" key="4">
    <source>
        <dbReference type="Proteomes" id="UP001148482"/>
    </source>
</evidence>
<evidence type="ECO:0000313" key="3">
    <source>
        <dbReference type="EMBL" id="MCX2839270.1"/>
    </source>
</evidence>
<protein>
    <submittedName>
        <fullName evidence="3">Methylglyoxal synthase</fullName>
        <ecNumber evidence="3">4.2.3.3</ecNumber>
    </submittedName>
</protein>
<dbReference type="EMBL" id="JAPJDA010000024">
    <property type="protein sequence ID" value="MCX2839270.1"/>
    <property type="molecule type" value="Genomic_DNA"/>
</dbReference>
<dbReference type="Proteomes" id="UP001148482">
    <property type="component" value="Unassembled WGS sequence"/>
</dbReference>
<dbReference type="AlphaFoldDB" id="A0A9X3I1N8"/>
<dbReference type="InterPro" id="IPR011607">
    <property type="entry name" value="MGS-like_dom"/>
</dbReference>